<reference evidence="1 2" key="1">
    <citation type="submission" date="2019-09" db="EMBL/GenBank/DDBJ databases">
        <authorList>
            <person name="Cao W.R."/>
        </authorList>
    </citation>
    <scope>NUCLEOTIDE SEQUENCE [LARGE SCALE GENOMIC DNA]</scope>
    <source>
        <strain evidence="2">a4</strain>
    </source>
</reference>
<evidence type="ECO:0000313" key="1">
    <source>
        <dbReference type="EMBL" id="KAB1154004.1"/>
    </source>
</evidence>
<keyword evidence="2" id="KW-1185">Reference proteome</keyword>
<evidence type="ECO:0000313" key="2">
    <source>
        <dbReference type="Proteomes" id="UP000467305"/>
    </source>
</evidence>
<accession>A0A7J5A8V6</accession>
<proteinExistence type="predicted"/>
<name>A0A7J5A8V6_9FLAO</name>
<organism evidence="1 2">
    <name type="scientific">Tenacibaculum aiptasiae</name>
    <dbReference type="NCBI Taxonomy" id="426481"/>
    <lineage>
        <taxon>Bacteria</taxon>
        <taxon>Pseudomonadati</taxon>
        <taxon>Bacteroidota</taxon>
        <taxon>Flavobacteriia</taxon>
        <taxon>Flavobacteriales</taxon>
        <taxon>Flavobacteriaceae</taxon>
        <taxon>Tenacibaculum</taxon>
    </lineage>
</organism>
<dbReference type="PROSITE" id="PS51257">
    <property type="entry name" value="PROKAR_LIPOPROTEIN"/>
    <property type="match status" value="1"/>
</dbReference>
<gene>
    <name evidence="1" type="ORF">F7018_16090</name>
</gene>
<comment type="caution">
    <text evidence="1">The sequence shown here is derived from an EMBL/GenBank/DDBJ whole genome shotgun (WGS) entry which is preliminary data.</text>
</comment>
<dbReference type="AlphaFoldDB" id="A0A7J5A8V6"/>
<dbReference type="Proteomes" id="UP000467305">
    <property type="component" value="Unassembled WGS sequence"/>
</dbReference>
<sequence length="79" mass="8347">MKKSILNLGQALNKAEQKSITGGGITFIGSSCYTSMSRCNSAMASAISHGADPAKTRCEPCTLHWGGSGFEVRIYGTLF</sequence>
<protein>
    <submittedName>
        <fullName evidence="1">Uncharacterized protein</fullName>
    </submittedName>
</protein>
<dbReference type="OrthoDB" id="1189823at2"/>
<dbReference type="EMBL" id="WAAU01000030">
    <property type="protein sequence ID" value="KAB1154004.1"/>
    <property type="molecule type" value="Genomic_DNA"/>
</dbReference>
<dbReference type="RefSeq" id="WP_150901124.1">
    <property type="nucleotide sequence ID" value="NZ_WAAU01000030.1"/>
</dbReference>